<feature type="domain" description="MmyB-like transcription regulator ligand binding" evidence="2">
    <location>
        <begin position="2"/>
        <end position="95"/>
    </location>
</feature>
<sequence length="120" mass="12957">MTVANLRTAAGKDPHDPELRDLIAELRARSDGFRRRWGAHDVRAHGTGVKQVRHPVVGELELSYQSLDLRDAPGLTMTVYTAEPGSLSAERLAMLDIAARPPARAASRAGTPPGRPGRPC</sequence>
<dbReference type="InterPro" id="IPR041413">
    <property type="entry name" value="MLTR_LBD"/>
</dbReference>
<keyword evidence="4" id="KW-1185">Reference proteome</keyword>
<dbReference type="PANTHER" id="PTHR35010:SF2">
    <property type="entry name" value="BLL4672 PROTEIN"/>
    <property type="match status" value="1"/>
</dbReference>
<evidence type="ECO:0000256" key="1">
    <source>
        <dbReference type="SAM" id="MobiDB-lite"/>
    </source>
</evidence>
<feature type="compositionally biased region" description="Low complexity" evidence="1">
    <location>
        <begin position="100"/>
        <end position="112"/>
    </location>
</feature>
<proteinExistence type="predicted"/>
<comment type="caution">
    <text evidence="3">The sequence shown here is derived from an EMBL/GenBank/DDBJ whole genome shotgun (WGS) entry which is preliminary data.</text>
</comment>
<dbReference type="PANTHER" id="PTHR35010">
    <property type="entry name" value="BLL4672 PROTEIN-RELATED"/>
    <property type="match status" value="1"/>
</dbReference>
<protein>
    <recommendedName>
        <fullName evidence="2">MmyB-like transcription regulator ligand binding domain-containing protein</fullName>
    </recommendedName>
</protein>
<dbReference type="EMBL" id="BOMI01000057">
    <property type="protein sequence ID" value="GID74308.1"/>
    <property type="molecule type" value="Genomic_DNA"/>
</dbReference>
<organism evidence="3 4">
    <name type="scientific">Paractinoplanes deccanensis</name>
    <dbReference type="NCBI Taxonomy" id="113561"/>
    <lineage>
        <taxon>Bacteria</taxon>
        <taxon>Bacillati</taxon>
        <taxon>Actinomycetota</taxon>
        <taxon>Actinomycetes</taxon>
        <taxon>Micromonosporales</taxon>
        <taxon>Micromonosporaceae</taxon>
        <taxon>Paractinoplanes</taxon>
    </lineage>
</organism>
<evidence type="ECO:0000259" key="2">
    <source>
        <dbReference type="Pfam" id="PF17765"/>
    </source>
</evidence>
<dbReference type="Proteomes" id="UP000609879">
    <property type="component" value="Unassembled WGS sequence"/>
</dbReference>
<dbReference type="Gene3D" id="3.30.450.180">
    <property type="match status" value="1"/>
</dbReference>
<name>A0ABQ3Y2T8_9ACTN</name>
<evidence type="ECO:0000313" key="3">
    <source>
        <dbReference type="EMBL" id="GID74308.1"/>
    </source>
</evidence>
<gene>
    <name evidence="3" type="ORF">Ade02nite_29490</name>
</gene>
<reference evidence="3 4" key="1">
    <citation type="submission" date="2021-01" db="EMBL/GenBank/DDBJ databases">
        <title>Whole genome shotgun sequence of Actinoplanes deccanensis NBRC 13994.</title>
        <authorList>
            <person name="Komaki H."/>
            <person name="Tamura T."/>
        </authorList>
    </citation>
    <scope>NUCLEOTIDE SEQUENCE [LARGE SCALE GENOMIC DNA]</scope>
    <source>
        <strain evidence="3 4">NBRC 13994</strain>
    </source>
</reference>
<dbReference type="Pfam" id="PF17765">
    <property type="entry name" value="MLTR_LBD"/>
    <property type="match status" value="1"/>
</dbReference>
<accession>A0ABQ3Y2T8</accession>
<feature type="region of interest" description="Disordered" evidence="1">
    <location>
        <begin position="100"/>
        <end position="120"/>
    </location>
</feature>
<evidence type="ECO:0000313" key="4">
    <source>
        <dbReference type="Proteomes" id="UP000609879"/>
    </source>
</evidence>